<feature type="region of interest" description="Disordered" evidence="1">
    <location>
        <begin position="19"/>
        <end position="64"/>
    </location>
</feature>
<proteinExistence type="predicted"/>
<dbReference type="AlphaFoldDB" id="A0A645FWT4"/>
<sequence>MEEALVFFDFIPGAKYRQNTEQTGQHYHQQRQTVDSQMNRDAKTWDPRQDKLRLPLRNASGLRQ</sequence>
<organism evidence="2">
    <name type="scientific">bioreactor metagenome</name>
    <dbReference type="NCBI Taxonomy" id="1076179"/>
    <lineage>
        <taxon>unclassified sequences</taxon>
        <taxon>metagenomes</taxon>
        <taxon>ecological metagenomes</taxon>
    </lineage>
</organism>
<name>A0A645FWT4_9ZZZZ</name>
<evidence type="ECO:0000256" key="1">
    <source>
        <dbReference type="SAM" id="MobiDB-lite"/>
    </source>
</evidence>
<accession>A0A645FWT4</accession>
<gene>
    <name evidence="2" type="ORF">SDC9_165417</name>
</gene>
<feature type="compositionally biased region" description="Polar residues" evidence="1">
    <location>
        <begin position="19"/>
        <end position="37"/>
    </location>
</feature>
<dbReference type="EMBL" id="VSSQ01065315">
    <property type="protein sequence ID" value="MPN18059.1"/>
    <property type="molecule type" value="Genomic_DNA"/>
</dbReference>
<evidence type="ECO:0000313" key="2">
    <source>
        <dbReference type="EMBL" id="MPN18059.1"/>
    </source>
</evidence>
<comment type="caution">
    <text evidence="2">The sequence shown here is derived from an EMBL/GenBank/DDBJ whole genome shotgun (WGS) entry which is preliminary data.</text>
</comment>
<feature type="compositionally biased region" description="Basic and acidic residues" evidence="1">
    <location>
        <begin position="38"/>
        <end position="53"/>
    </location>
</feature>
<protein>
    <submittedName>
        <fullName evidence="2">Uncharacterized protein</fullName>
    </submittedName>
</protein>
<reference evidence="2" key="1">
    <citation type="submission" date="2019-08" db="EMBL/GenBank/DDBJ databases">
        <authorList>
            <person name="Kucharzyk K."/>
            <person name="Murdoch R.W."/>
            <person name="Higgins S."/>
            <person name="Loffler F."/>
        </authorList>
    </citation>
    <scope>NUCLEOTIDE SEQUENCE</scope>
</reference>